<accession>A0A564FRJ0</accession>
<dbReference type="PROSITE" id="PS50943">
    <property type="entry name" value="HTH_CROC1"/>
    <property type="match status" value="1"/>
</dbReference>
<name>A0A564FRJ0_9HYPH</name>
<evidence type="ECO:0000313" key="5">
    <source>
        <dbReference type="Proteomes" id="UP001055303"/>
    </source>
</evidence>
<evidence type="ECO:0000259" key="1">
    <source>
        <dbReference type="PROSITE" id="PS50943"/>
    </source>
</evidence>
<dbReference type="InterPro" id="IPR010982">
    <property type="entry name" value="Lambda_DNA-bd_dom_sf"/>
</dbReference>
<reference evidence="2" key="3">
    <citation type="submission" date="2021-08" db="EMBL/GenBank/DDBJ databases">
        <authorList>
            <person name="Tani A."/>
            <person name="Ola A."/>
            <person name="Ogura Y."/>
            <person name="Katsura K."/>
            <person name="Hayashi T."/>
        </authorList>
    </citation>
    <scope>NUCLEOTIDE SEQUENCE</scope>
    <source>
        <strain evidence="2">DSM 22415</strain>
    </source>
</reference>
<proteinExistence type="predicted"/>
<dbReference type="CDD" id="cd00093">
    <property type="entry name" value="HTH_XRE"/>
    <property type="match status" value="1"/>
</dbReference>
<feature type="domain" description="HTH cro/C1-type" evidence="1">
    <location>
        <begin position="273"/>
        <end position="302"/>
    </location>
</feature>
<dbReference type="Gene3D" id="3.30.450.20">
    <property type="entry name" value="PAS domain"/>
    <property type="match status" value="2"/>
</dbReference>
<dbReference type="Proteomes" id="UP001055303">
    <property type="component" value="Unassembled WGS sequence"/>
</dbReference>
<dbReference type="Pfam" id="PF08447">
    <property type="entry name" value="PAS_3"/>
    <property type="match status" value="1"/>
</dbReference>
<dbReference type="InterPro" id="IPR001387">
    <property type="entry name" value="Cro/C1-type_HTH"/>
</dbReference>
<dbReference type="InterPro" id="IPR013655">
    <property type="entry name" value="PAS_fold_3"/>
</dbReference>
<evidence type="ECO:0000313" key="2">
    <source>
        <dbReference type="EMBL" id="GJD58942.1"/>
    </source>
</evidence>
<gene>
    <name evidence="2" type="ORF">IFDJLNFL_4868</name>
    <name evidence="3" type="ORF">MTDSW087_00235</name>
</gene>
<protein>
    <recommendedName>
        <fullName evidence="1">HTH cro/C1-type domain-containing protein</fullName>
    </recommendedName>
</protein>
<reference evidence="2" key="2">
    <citation type="journal article" date="2021" name="Front. Microbiol.">
        <title>Comprehensive Comparative Genomics and Phenotyping of Methylobacterium Species.</title>
        <authorList>
            <person name="Alessa O."/>
            <person name="Ogura Y."/>
            <person name="Fujitani Y."/>
            <person name="Takami H."/>
            <person name="Hayashi T."/>
            <person name="Sahin N."/>
            <person name="Tani A."/>
        </authorList>
    </citation>
    <scope>NUCLEOTIDE SEQUENCE</scope>
    <source>
        <strain evidence="2">DSM 22415</strain>
    </source>
</reference>
<evidence type="ECO:0000313" key="4">
    <source>
        <dbReference type="Proteomes" id="UP000401717"/>
    </source>
</evidence>
<dbReference type="AlphaFoldDB" id="A0A564FRJ0"/>
<keyword evidence="5" id="KW-1185">Reference proteome</keyword>
<sequence length="340" mass="37873">MNANNLNPDYDAFPHRVESHAQFGTWSVRFATNDQIWSPGLFQLLGLSAVTVRPSYTLFLSMIHPDDRQGLDLDALVQGGAGPVPRIVRLVLPDGRVRSLSLRIEVHIGIDGRPIAVRGVALDVSDREKLARLRALERQQREALYLAKRVATYSVPPDRIIDFPRAMSEVHGLEYEEICFDPFMMVLAEERERFRDYSRQAESRRVHFQGTTRERLADGEIWQFRIVGVPLFGPDGAYLGAAGLKHALHLPETGQADDRLRHALEQAVCGHHLRAARALLDWSMTALAEASGLSLSTVRRLEEDGAPQSDRSRGRAIEALRAGGVRFISMDDGTIAVAPS</sequence>
<dbReference type="SUPFAM" id="SSF55785">
    <property type="entry name" value="PYP-like sensor domain (PAS domain)"/>
    <property type="match status" value="2"/>
</dbReference>
<organism evidence="3 4">
    <name type="scientific">Methylobacterium dankookense</name>
    <dbReference type="NCBI Taxonomy" id="560405"/>
    <lineage>
        <taxon>Bacteria</taxon>
        <taxon>Pseudomonadati</taxon>
        <taxon>Pseudomonadota</taxon>
        <taxon>Alphaproteobacteria</taxon>
        <taxon>Hyphomicrobiales</taxon>
        <taxon>Methylobacteriaceae</taxon>
        <taxon>Methylobacterium</taxon>
    </lineage>
</organism>
<dbReference type="RefSeq" id="WP_144759007.1">
    <property type="nucleotide sequence ID" value="NZ_BPQI01000177.1"/>
</dbReference>
<dbReference type="InterPro" id="IPR035965">
    <property type="entry name" value="PAS-like_dom_sf"/>
</dbReference>
<dbReference type="Pfam" id="PF01381">
    <property type="entry name" value="HTH_3"/>
    <property type="match status" value="1"/>
</dbReference>
<dbReference type="EMBL" id="BPQI01000177">
    <property type="protein sequence ID" value="GJD58942.1"/>
    <property type="molecule type" value="Genomic_DNA"/>
</dbReference>
<dbReference type="EMBL" id="CABFVH010000001">
    <property type="protein sequence ID" value="VUF10567.1"/>
    <property type="molecule type" value="Genomic_DNA"/>
</dbReference>
<dbReference type="Gene3D" id="1.10.260.40">
    <property type="entry name" value="lambda repressor-like DNA-binding domains"/>
    <property type="match status" value="1"/>
</dbReference>
<dbReference type="OrthoDB" id="3782725at2"/>
<dbReference type="SUPFAM" id="SSF47413">
    <property type="entry name" value="lambda repressor-like DNA-binding domains"/>
    <property type="match status" value="1"/>
</dbReference>
<reference evidence="3 4" key="1">
    <citation type="submission" date="2019-06" db="EMBL/GenBank/DDBJ databases">
        <authorList>
            <person name="Rodrigo-Torres L."/>
            <person name="Arahal R. D."/>
            <person name="Lucena T."/>
        </authorList>
    </citation>
    <scope>NUCLEOTIDE SEQUENCE [LARGE SCALE GENOMIC DNA]</scope>
    <source>
        <strain evidence="3 4">SW08-7</strain>
    </source>
</reference>
<dbReference type="GO" id="GO:0003677">
    <property type="term" value="F:DNA binding"/>
    <property type="evidence" value="ECO:0007669"/>
    <property type="project" value="InterPro"/>
</dbReference>
<evidence type="ECO:0000313" key="3">
    <source>
        <dbReference type="EMBL" id="VUF10567.1"/>
    </source>
</evidence>
<dbReference type="Proteomes" id="UP000401717">
    <property type="component" value="Unassembled WGS sequence"/>
</dbReference>